<protein>
    <submittedName>
        <fullName evidence="1">Uncharacterized protein</fullName>
    </submittedName>
</protein>
<gene>
    <name evidence="1" type="ORF">OWR29_28175</name>
</gene>
<evidence type="ECO:0000313" key="1">
    <source>
        <dbReference type="EMBL" id="MCY1141889.1"/>
    </source>
</evidence>
<proteinExistence type="predicted"/>
<evidence type="ECO:0000313" key="2">
    <source>
        <dbReference type="Proteomes" id="UP001151002"/>
    </source>
</evidence>
<comment type="caution">
    <text evidence="1">The sequence shown here is derived from an EMBL/GenBank/DDBJ whole genome shotgun (WGS) entry which is preliminary data.</text>
</comment>
<dbReference type="EMBL" id="JAPNTZ010000010">
    <property type="protein sequence ID" value="MCY1141889.1"/>
    <property type="molecule type" value="Genomic_DNA"/>
</dbReference>
<keyword evidence="2" id="KW-1185">Reference proteome</keyword>
<dbReference type="RefSeq" id="WP_267566281.1">
    <property type="nucleotide sequence ID" value="NZ_JAPNTZ010000010.1"/>
</dbReference>
<sequence length="105" mass="11234">MESGEPQLQLYEIVNLQHGSLTCTVRCVAGTVRLGETVDLRPATQPDRPIAQSLTVSAIEYAGDIPMTFVDLGRTAEVKVTGKLDVAAIRALGDVTAADLRLVVR</sequence>
<dbReference type="Proteomes" id="UP001151002">
    <property type="component" value="Unassembled WGS sequence"/>
</dbReference>
<reference evidence="1" key="1">
    <citation type="submission" date="2022-11" db="EMBL/GenBank/DDBJ databases">
        <authorList>
            <person name="Somphong A."/>
            <person name="Phongsopitanun W."/>
        </authorList>
    </citation>
    <scope>NUCLEOTIDE SEQUENCE</scope>
    <source>
        <strain evidence="1">Pm04-4</strain>
    </source>
</reference>
<organism evidence="1 2">
    <name type="scientific">Paractinoplanes pyxinae</name>
    <dbReference type="NCBI Taxonomy" id="2997416"/>
    <lineage>
        <taxon>Bacteria</taxon>
        <taxon>Bacillati</taxon>
        <taxon>Actinomycetota</taxon>
        <taxon>Actinomycetes</taxon>
        <taxon>Micromonosporales</taxon>
        <taxon>Micromonosporaceae</taxon>
        <taxon>Paractinoplanes</taxon>
    </lineage>
</organism>
<name>A0ABT4B5W4_9ACTN</name>
<accession>A0ABT4B5W4</accession>